<organism evidence="2 3">
    <name type="scientific">Pristionchus mayeri</name>
    <dbReference type="NCBI Taxonomy" id="1317129"/>
    <lineage>
        <taxon>Eukaryota</taxon>
        <taxon>Metazoa</taxon>
        <taxon>Ecdysozoa</taxon>
        <taxon>Nematoda</taxon>
        <taxon>Chromadorea</taxon>
        <taxon>Rhabditida</taxon>
        <taxon>Rhabditina</taxon>
        <taxon>Diplogasteromorpha</taxon>
        <taxon>Diplogasteroidea</taxon>
        <taxon>Neodiplogasteridae</taxon>
        <taxon>Pristionchus</taxon>
    </lineage>
</organism>
<feature type="transmembrane region" description="Helical" evidence="1">
    <location>
        <begin position="50"/>
        <end position="72"/>
    </location>
</feature>
<keyword evidence="1" id="KW-0812">Transmembrane</keyword>
<evidence type="ECO:0000313" key="2">
    <source>
        <dbReference type="EMBL" id="GMR46540.1"/>
    </source>
</evidence>
<dbReference type="InterPro" id="IPR019428">
    <property type="entry name" value="7TM_GPCR_serpentine_rcpt_Str"/>
</dbReference>
<feature type="transmembrane region" description="Helical" evidence="1">
    <location>
        <begin position="202"/>
        <end position="229"/>
    </location>
</feature>
<reference evidence="3" key="1">
    <citation type="submission" date="2022-10" db="EMBL/GenBank/DDBJ databases">
        <title>Genome assembly of Pristionchus species.</title>
        <authorList>
            <person name="Yoshida K."/>
            <person name="Sommer R.J."/>
        </authorList>
    </citation>
    <scope>NUCLEOTIDE SEQUENCE [LARGE SCALE GENOMIC DNA]</scope>
    <source>
        <strain evidence="3">RS5460</strain>
    </source>
</reference>
<evidence type="ECO:0000313" key="3">
    <source>
        <dbReference type="Proteomes" id="UP001328107"/>
    </source>
</evidence>
<dbReference type="EMBL" id="BTRK01000004">
    <property type="protein sequence ID" value="GMR46540.1"/>
    <property type="molecule type" value="Genomic_DNA"/>
</dbReference>
<feature type="transmembrane region" description="Helical" evidence="1">
    <location>
        <begin position="20"/>
        <end position="38"/>
    </location>
</feature>
<proteinExistence type="predicted"/>
<name>A0AAN5CLJ1_9BILA</name>
<protein>
    <recommendedName>
        <fullName evidence="4">G protein-coupled receptor</fullName>
    </recommendedName>
</protein>
<comment type="caution">
    <text evidence="2">The sequence shown here is derived from an EMBL/GenBank/DDBJ whole genome shotgun (WGS) entry which is preliminary data.</text>
</comment>
<accession>A0AAN5CLJ1</accession>
<dbReference type="SUPFAM" id="SSF81321">
    <property type="entry name" value="Family A G protein-coupled receptor-like"/>
    <property type="match status" value="1"/>
</dbReference>
<keyword evidence="3" id="KW-1185">Reference proteome</keyword>
<feature type="transmembrane region" description="Helical" evidence="1">
    <location>
        <begin position="249"/>
        <end position="268"/>
    </location>
</feature>
<dbReference type="PANTHER" id="PTHR45907:SF16">
    <property type="entry name" value="SERPENTINE RECEPTOR, CLASS J"/>
    <property type="match status" value="1"/>
</dbReference>
<feature type="non-terminal residue" evidence="2">
    <location>
        <position position="314"/>
    </location>
</feature>
<dbReference type="InterPro" id="IPR019423">
    <property type="entry name" value="7TM_GPCR_serpentine_rcpt_Srj"/>
</dbReference>
<dbReference type="PANTHER" id="PTHR45907">
    <property type="entry name" value="SERPENTINE RECEPTOR, CLASS J"/>
    <property type="match status" value="1"/>
</dbReference>
<dbReference type="AlphaFoldDB" id="A0AAN5CLJ1"/>
<feature type="transmembrane region" description="Helical" evidence="1">
    <location>
        <begin position="126"/>
        <end position="154"/>
    </location>
</feature>
<gene>
    <name evidence="2" type="ORF">PMAYCL1PPCAC_16735</name>
</gene>
<sequence length="314" mass="36086">MGNQGYVDPLINEIAQNVQLILFILAYAFNILLIFIILRCSAHCIGKYRVLLTFFALSDLYYNTLHFLVYPIPEMYGNAFFMRGHGYYQERLGVALYLGAYGHAFPILIFHFLYRLLVIYFHHIISYFPSLLLAFLKFSLRLSIFHFSIFYWFFQPDSESLLILAPLFDGSTPVDVVHSNDTAHKHAQALYWASATFEGPRWWSLTGAGLMCLAMVSAYVAIVSCCFLVNKYLKSQTKRAFSMRLHKQLFRSLIYQAFVPLFTAYYPAMTSVMLPVFGITIPYISVAVPPACATHPLVDPLLLIFTITEYRLVF</sequence>
<keyword evidence="1" id="KW-0472">Membrane</keyword>
<dbReference type="Proteomes" id="UP001328107">
    <property type="component" value="Unassembled WGS sequence"/>
</dbReference>
<evidence type="ECO:0008006" key="4">
    <source>
        <dbReference type="Google" id="ProtNLM"/>
    </source>
</evidence>
<evidence type="ECO:0000256" key="1">
    <source>
        <dbReference type="SAM" id="Phobius"/>
    </source>
</evidence>
<dbReference type="Pfam" id="PF10326">
    <property type="entry name" value="7TM_GPCR_Str"/>
    <property type="match status" value="1"/>
</dbReference>
<feature type="transmembrane region" description="Helical" evidence="1">
    <location>
        <begin position="92"/>
        <end position="114"/>
    </location>
</feature>
<keyword evidence="1" id="KW-1133">Transmembrane helix</keyword>